<dbReference type="EMBL" id="BSOO01000039">
    <property type="protein sequence ID" value="GLR48756.1"/>
    <property type="molecule type" value="Genomic_DNA"/>
</dbReference>
<dbReference type="RefSeq" id="WP_029941162.1">
    <property type="nucleotide sequence ID" value="NZ_BSOO01000039.1"/>
</dbReference>
<feature type="signal peptide" evidence="1">
    <location>
        <begin position="1"/>
        <end position="32"/>
    </location>
</feature>
<evidence type="ECO:0008006" key="4">
    <source>
        <dbReference type="Google" id="ProtNLM"/>
    </source>
</evidence>
<reference evidence="3" key="1">
    <citation type="journal article" date="2019" name="Int. J. Syst. Evol. Microbiol.">
        <title>The Global Catalogue of Microorganisms (GCM) 10K type strain sequencing project: providing services to taxonomists for standard genome sequencing and annotation.</title>
        <authorList>
            <consortium name="The Broad Institute Genomics Platform"/>
            <consortium name="The Broad Institute Genome Sequencing Center for Infectious Disease"/>
            <person name="Wu L."/>
            <person name="Ma J."/>
        </authorList>
    </citation>
    <scope>NUCLEOTIDE SEQUENCE [LARGE SCALE GENOMIC DNA]</scope>
    <source>
        <strain evidence="3">NBRC 102146</strain>
    </source>
</reference>
<keyword evidence="1" id="KW-0732">Signal</keyword>
<feature type="chain" id="PRO_5045672571" description="UrcA family protein" evidence="1">
    <location>
        <begin position="33"/>
        <end position="141"/>
    </location>
</feature>
<evidence type="ECO:0000256" key="1">
    <source>
        <dbReference type="SAM" id="SignalP"/>
    </source>
</evidence>
<organism evidence="2 3">
    <name type="scientific">Sphingomonas astaxanthinifaciens DSM 22298</name>
    <dbReference type="NCBI Taxonomy" id="1123267"/>
    <lineage>
        <taxon>Bacteria</taxon>
        <taxon>Pseudomonadati</taxon>
        <taxon>Pseudomonadota</taxon>
        <taxon>Alphaproteobacteria</taxon>
        <taxon>Sphingomonadales</taxon>
        <taxon>Sphingomonadaceae</taxon>
        <taxon>Sphingomonas</taxon>
    </lineage>
</organism>
<gene>
    <name evidence="2" type="ORF">GCM10007925_24770</name>
</gene>
<dbReference type="Proteomes" id="UP001156703">
    <property type="component" value="Unassembled WGS sequence"/>
</dbReference>
<name>A0ABQ5Z9S6_9SPHN</name>
<accession>A0ABQ5Z9S6</accession>
<keyword evidence="3" id="KW-1185">Reference proteome</keyword>
<evidence type="ECO:0000313" key="3">
    <source>
        <dbReference type="Proteomes" id="UP001156703"/>
    </source>
</evidence>
<evidence type="ECO:0000313" key="2">
    <source>
        <dbReference type="EMBL" id="GLR48756.1"/>
    </source>
</evidence>
<comment type="caution">
    <text evidence="2">The sequence shown here is derived from an EMBL/GenBank/DDBJ whole genome shotgun (WGS) entry which is preliminary data.</text>
</comment>
<proteinExistence type="predicted"/>
<dbReference type="InterPro" id="IPR030972">
    <property type="entry name" value="UrcA_uranyl"/>
</dbReference>
<sequence>MTKQIKSTGLAALAFSVSLGLVGLTVAQPASAANGPNEYRVIAPSEDTVLTKTVRVSDLDLANPADFRRLEFRISAASRFVCAPLSNGQVTPAEAKCRAYAKGSANRQVASLLERADKLAAAGLPSRFDAVLTVVAPDSGE</sequence>
<protein>
    <recommendedName>
        <fullName evidence="4">UrcA family protein</fullName>
    </recommendedName>
</protein>
<dbReference type="NCBIfam" id="TIGR04433">
    <property type="entry name" value="UrcA_uranyl"/>
    <property type="match status" value="1"/>
</dbReference>